<evidence type="ECO:0000256" key="3">
    <source>
        <dbReference type="RuleBase" id="RU367036"/>
    </source>
</evidence>
<proteinExistence type="inferred from homology"/>
<dbReference type="PANTHER" id="PTHR12510">
    <property type="entry name" value="TROPONIN C-AKIN-1 PROTEIN"/>
    <property type="match status" value="1"/>
</dbReference>
<evidence type="ECO:0000256" key="2">
    <source>
        <dbReference type="PIRSR" id="PIRSR639126-1"/>
    </source>
</evidence>
<dbReference type="Proteomes" id="UP000440578">
    <property type="component" value="Unassembled WGS sequence"/>
</dbReference>
<dbReference type="CDD" id="cd06661">
    <property type="entry name" value="GGCT_like"/>
    <property type="match status" value="1"/>
</dbReference>
<evidence type="ECO:0000313" key="5">
    <source>
        <dbReference type="EMBL" id="KAF0299909.1"/>
    </source>
</evidence>
<organism evidence="5 6">
    <name type="scientific">Amphibalanus amphitrite</name>
    <name type="common">Striped barnacle</name>
    <name type="synonym">Balanus amphitrite</name>
    <dbReference type="NCBI Taxonomy" id="1232801"/>
    <lineage>
        <taxon>Eukaryota</taxon>
        <taxon>Metazoa</taxon>
        <taxon>Ecdysozoa</taxon>
        <taxon>Arthropoda</taxon>
        <taxon>Crustacea</taxon>
        <taxon>Multicrustacea</taxon>
        <taxon>Cirripedia</taxon>
        <taxon>Thoracica</taxon>
        <taxon>Thoracicalcarea</taxon>
        <taxon>Balanomorpha</taxon>
        <taxon>Balanoidea</taxon>
        <taxon>Balanidae</taxon>
        <taxon>Amphibalaninae</taxon>
        <taxon>Amphibalanus</taxon>
    </lineage>
</organism>
<accession>A0A6A4W3P0</accession>
<comment type="similarity">
    <text evidence="1 3">Belongs to the gamma-glutamylcyclotransferase family.</text>
</comment>
<dbReference type="SUPFAM" id="SSF110857">
    <property type="entry name" value="Gamma-glutamyl cyclotransferase-like"/>
    <property type="match status" value="1"/>
</dbReference>
<dbReference type="InterPro" id="IPR036568">
    <property type="entry name" value="GGCT-like_sf"/>
</dbReference>
<reference evidence="5 6" key="1">
    <citation type="submission" date="2019-07" db="EMBL/GenBank/DDBJ databases">
        <title>Draft genome assembly of a fouling barnacle, Amphibalanus amphitrite (Darwin, 1854): The first reference genome for Thecostraca.</title>
        <authorList>
            <person name="Kim W."/>
        </authorList>
    </citation>
    <scope>NUCLEOTIDE SEQUENCE [LARGE SCALE GENOMIC DNA]</scope>
    <source>
        <strain evidence="5">SNU_AA5</strain>
        <tissue evidence="5">Soma without cirri and trophi</tissue>
    </source>
</reference>
<dbReference type="OrthoDB" id="113620at2759"/>
<dbReference type="PANTHER" id="PTHR12510:SF4">
    <property type="entry name" value="GAMMA-GLUTAMYLAMINECYCLOTRANSFERASE"/>
    <property type="match status" value="1"/>
</dbReference>
<name>A0A6A4W3P0_AMPAM</name>
<protein>
    <recommendedName>
        <fullName evidence="3">Gamma-glutamylcyclotransferase family protein</fullName>
    </recommendedName>
</protein>
<sequence>MLISRLLTLGFPQSAIMETTQVFVYGTLKRGEPNHGWMMKTGPGQGCAELLGSARTCRPFPLLVAGPYNIPYCLDRPGEGHRIFGEVYRVDADKMKRLDELEAYPKHYNRRQEDVIISDDPEDTPVKAWIYLWENYTDEHLRLKLIDNYTNDVSSESGRYVPKELREKPAWS</sequence>
<keyword evidence="5" id="KW-0808">Transferase</keyword>
<dbReference type="InterPro" id="IPR009288">
    <property type="entry name" value="AIG2-like_dom"/>
</dbReference>
<dbReference type="GO" id="GO:0005829">
    <property type="term" value="C:cytosol"/>
    <property type="evidence" value="ECO:0007669"/>
    <property type="project" value="TreeGrafter"/>
</dbReference>
<evidence type="ECO:0000256" key="1">
    <source>
        <dbReference type="ARBA" id="ARBA00008861"/>
    </source>
</evidence>
<evidence type="ECO:0000259" key="4">
    <source>
        <dbReference type="Pfam" id="PF06094"/>
    </source>
</evidence>
<dbReference type="GO" id="GO:0061929">
    <property type="term" value="F:gamma-glutamylaminecyclotransferase activity"/>
    <property type="evidence" value="ECO:0007669"/>
    <property type="project" value="InterPro"/>
</dbReference>
<dbReference type="InterPro" id="IPR039126">
    <property type="entry name" value="GGACT"/>
</dbReference>
<dbReference type="EMBL" id="VIIS01001314">
    <property type="protein sequence ID" value="KAF0299909.1"/>
    <property type="molecule type" value="Genomic_DNA"/>
</dbReference>
<keyword evidence="6" id="KW-1185">Reference proteome</keyword>
<dbReference type="InterPro" id="IPR013024">
    <property type="entry name" value="GGCT-like"/>
</dbReference>
<dbReference type="GO" id="GO:0016740">
    <property type="term" value="F:transferase activity"/>
    <property type="evidence" value="ECO:0007669"/>
    <property type="project" value="UniProtKB-KW"/>
</dbReference>
<dbReference type="Pfam" id="PF06094">
    <property type="entry name" value="GGACT"/>
    <property type="match status" value="1"/>
</dbReference>
<dbReference type="AlphaFoldDB" id="A0A6A4W3P0"/>
<gene>
    <name evidence="5" type="ORF">FJT64_003377</name>
</gene>
<feature type="domain" description="Gamma-glutamylcyclotransferase AIG2-like" evidence="4">
    <location>
        <begin position="22"/>
        <end position="143"/>
    </location>
</feature>
<comment type="caution">
    <text evidence="5">The sequence shown here is derived from an EMBL/GenBank/DDBJ whole genome shotgun (WGS) entry which is preliminary data.</text>
</comment>
<feature type="active site" description="Proton acceptor" evidence="2">
    <location>
        <position position="102"/>
    </location>
</feature>
<dbReference type="Gene3D" id="3.10.490.10">
    <property type="entry name" value="Gamma-glutamyl cyclotransferase-like"/>
    <property type="match status" value="1"/>
</dbReference>
<evidence type="ECO:0000313" key="6">
    <source>
        <dbReference type="Proteomes" id="UP000440578"/>
    </source>
</evidence>